<dbReference type="Proteomes" id="UP000711407">
    <property type="component" value="Unassembled WGS sequence"/>
</dbReference>
<feature type="signal peptide" evidence="8">
    <location>
        <begin position="1"/>
        <end position="20"/>
    </location>
</feature>
<comment type="caution">
    <text evidence="9">The sequence shown here is derived from an EMBL/GenBank/DDBJ whole genome shotgun (WGS) entry which is preliminary data.</text>
</comment>
<keyword evidence="7" id="KW-0449">Lipoprotein</keyword>
<evidence type="ECO:0000256" key="4">
    <source>
        <dbReference type="ARBA" id="ARBA00023136"/>
    </source>
</evidence>
<feature type="chain" id="PRO_5037747687" evidence="8">
    <location>
        <begin position="21"/>
        <end position="370"/>
    </location>
</feature>
<comment type="subcellular location">
    <subcellularLocation>
        <location evidence="1">Cell outer membrane</location>
    </subcellularLocation>
</comment>
<evidence type="ECO:0000256" key="1">
    <source>
        <dbReference type="ARBA" id="ARBA00004442"/>
    </source>
</evidence>
<comment type="similarity">
    <text evidence="2">Belongs to the bacteroidetes fimbrillin superfamily. FimB/Mfa2 family.</text>
</comment>
<dbReference type="AlphaFoldDB" id="A0A921EBT5"/>
<evidence type="ECO:0000256" key="2">
    <source>
        <dbReference type="ARBA" id="ARBA00007248"/>
    </source>
</evidence>
<dbReference type="Gene3D" id="2.60.40.2100">
    <property type="match status" value="1"/>
</dbReference>
<gene>
    <name evidence="9" type="ORF">K8V47_09455</name>
</gene>
<keyword evidence="6" id="KW-0998">Cell outer membrane</keyword>
<name>A0A921EBT5_9BACT</name>
<organism evidence="9 10">
    <name type="scientific">Candidatus Amulumruptor caecigallinarius</name>
    <dbReference type="NCBI Taxonomy" id="2109911"/>
    <lineage>
        <taxon>Bacteria</taxon>
        <taxon>Pseudomonadati</taxon>
        <taxon>Bacteroidota</taxon>
        <taxon>Bacteroidia</taxon>
        <taxon>Bacteroidales</taxon>
        <taxon>Muribaculaceae</taxon>
        <taxon>Candidatus Amulumruptor</taxon>
    </lineage>
</organism>
<evidence type="ECO:0000256" key="8">
    <source>
        <dbReference type="SAM" id="SignalP"/>
    </source>
</evidence>
<evidence type="ECO:0000256" key="5">
    <source>
        <dbReference type="ARBA" id="ARBA00023139"/>
    </source>
</evidence>
<evidence type="ECO:0000313" key="10">
    <source>
        <dbReference type="Proteomes" id="UP000711407"/>
    </source>
</evidence>
<proteinExistence type="inferred from homology"/>
<reference evidence="9" key="1">
    <citation type="journal article" date="2021" name="PeerJ">
        <title>Extensive microbial diversity within the chicken gut microbiome revealed by metagenomics and culture.</title>
        <authorList>
            <person name="Gilroy R."/>
            <person name="Ravi A."/>
            <person name="Getino M."/>
            <person name="Pursley I."/>
            <person name="Horton D.L."/>
            <person name="Alikhan N.F."/>
            <person name="Baker D."/>
            <person name="Gharbi K."/>
            <person name="Hall N."/>
            <person name="Watson M."/>
            <person name="Adriaenssens E.M."/>
            <person name="Foster-Nyarko E."/>
            <person name="Jarju S."/>
            <person name="Secka A."/>
            <person name="Antonio M."/>
            <person name="Oren A."/>
            <person name="Chaudhuri R.R."/>
            <person name="La Ragione R."/>
            <person name="Hildebrand F."/>
            <person name="Pallen M.J."/>
        </authorList>
    </citation>
    <scope>NUCLEOTIDE SEQUENCE</scope>
    <source>
        <strain evidence="9">4100</strain>
    </source>
</reference>
<dbReference type="InterPro" id="IPR014941">
    <property type="entry name" value="FimB/Mfa2/Mfa3"/>
</dbReference>
<evidence type="ECO:0000313" key="9">
    <source>
        <dbReference type="EMBL" id="HJE39967.1"/>
    </source>
</evidence>
<dbReference type="EMBL" id="DYXT01000049">
    <property type="protein sequence ID" value="HJE39967.1"/>
    <property type="molecule type" value="Genomic_DNA"/>
</dbReference>
<accession>A0A921EBT5</accession>
<dbReference type="Pfam" id="PF08842">
    <property type="entry name" value="Mfa2"/>
    <property type="match status" value="1"/>
</dbReference>
<keyword evidence="3 8" id="KW-0732">Signal</keyword>
<evidence type="ECO:0000256" key="3">
    <source>
        <dbReference type="ARBA" id="ARBA00022729"/>
    </source>
</evidence>
<dbReference type="GO" id="GO:0009279">
    <property type="term" value="C:cell outer membrane"/>
    <property type="evidence" value="ECO:0007669"/>
    <property type="project" value="UniProtKB-SubCell"/>
</dbReference>
<evidence type="ECO:0000256" key="7">
    <source>
        <dbReference type="ARBA" id="ARBA00023288"/>
    </source>
</evidence>
<reference evidence="9" key="2">
    <citation type="submission" date="2021-09" db="EMBL/GenBank/DDBJ databases">
        <authorList>
            <person name="Gilroy R."/>
        </authorList>
    </citation>
    <scope>NUCLEOTIDE SEQUENCE</scope>
    <source>
        <strain evidence="9">4100</strain>
    </source>
</reference>
<dbReference type="Gene3D" id="2.60.40.2090">
    <property type="match status" value="1"/>
</dbReference>
<dbReference type="PROSITE" id="PS51257">
    <property type="entry name" value="PROKAR_LIPOPROTEIN"/>
    <property type="match status" value="1"/>
</dbReference>
<keyword evidence="4" id="KW-0472">Membrane</keyword>
<sequence length="370" mass="41703">MKTLNGKRCLFPTLASLMLAASMTGCGLMHDDLEDCATRPSTHTSVKFVYDYNTSTKDMFNDHVGAVTLYVFDSTGGLIQQIERTNHDTNNSLKSPGFQIDLDLTPGKYTVYAVAEGNPLGYEKSLDGAGAKFRRQALTSGDRIDAFARVLDNESGIVNNAGVLIDTIWTSMEARELVIPEPPSIAEGEPQQPDSYVEATIPLMRLTNNVHISFHQTDFPTALNIDDYDLWVTYPTGTSKFDIYGNYTADAIPLTFHPYNRWNDKDESGKAFGHMTLGLPRFIYGSSEADRPTLHIRNKITSHETQIDFVALLAQGRDAFAPHNWSQQEYLDREYDYDLALYLDDNIWKYAMVKVNILSWTKRVQNEELH</sequence>
<evidence type="ECO:0000256" key="6">
    <source>
        <dbReference type="ARBA" id="ARBA00023237"/>
    </source>
</evidence>
<keyword evidence="5" id="KW-0564">Palmitate</keyword>
<protein>
    <submittedName>
        <fullName evidence="9">FimB/Mfa2 family fimbrial subunit</fullName>
    </submittedName>
</protein>